<proteinExistence type="predicted"/>
<protein>
    <submittedName>
        <fullName evidence="1">Uncharacterized protein</fullName>
    </submittedName>
</protein>
<gene>
    <name evidence="1" type="ORF">IFM89_036369</name>
</gene>
<dbReference type="Gene3D" id="1.20.120.1900">
    <property type="entry name" value="Gamma-tubulin complex, C-terminal domain"/>
    <property type="match status" value="1"/>
</dbReference>
<accession>A0A835LKS2</accession>
<evidence type="ECO:0000313" key="2">
    <source>
        <dbReference type="Proteomes" id="UP000631114"/>
    </source>
</evidence>
<dbReference type="EMBL" id="JADFTS010000007">
    <property type="protein sequence ID" value="KAF9599243.1"/>
    <property type="molecule type" value="Genomic_DNA"/>
</dbReference>
<organism evidence="1 2">
    <name type="scientific">Coptis chinensis</name>
    <dbReference type="NCBI Taxonomy" id="261450"/>
    <lineage>
        <taxon>Eukaryota</taxon>
        <taxon>Viridiplantae</taxon>
        <taxon>Streptophyta</taxon>
        <taxon>Embryophyta</taxon>
        <taxon>Tracheophyta</taxon>
        <taxon>Spermatophyta</taxon>
        <taxon>Magnoliopsida</taxon>
        <taxon>Ranunculales</taxon>
        <taxon>Ranunculaceae</taxon>
        <taxon>Coptidoideae</taxon>
        <taxon>Coptis</taxon>
    </lineage>
</organism>
<feature type="non-terminal residue" evidence="1">
    <location>
        <position position="1"/>
    </location>
</feature>
<dbReference type="AlphaFoldDB" id="A0A835LKS2"/>
<dbReference type="OrthoDB" id="66546at2759"/>
<name>A0A835LKS2_9MAGN</name>
<evidence type="ECO:0000313" key="1">
    <source>
        <dbReference type="EMBL" id="KAF9599243.1"/>
    </source>
</evidence>
<dbReference type="Proteomes" id="UP000631114">
    <property type="component" value="Unassembled WGS sequence"/>
</dbReference>
<sequence>MLGTIIISLEHTLISKVLNWIQAVVPKATPLPVVIMQECLLVYIKKQVDYVGQHILLKLMHGWRLMNELGVLRAIYLLGSGDLSQRFRLWLFNKLDKEESWDDEFELNIVLQ</sequence>
<dbReference type="InterPro" id="IPR042241">
    <property type="entry name" value="GCP_C_sf"/>
</dbReference>
<reference evidence="1 2" key="1">
    <citation type="submission" date="2020-10" db="EMBL/GenBank/DDBJ databases">
        <title>The Coptis chinensis genome and diversification of protoberbering-type alkaloids.</title>
        <authorList>
            <person name="Wang B."/>
            <person name="Shu S."/>
            <person name="Song C."/>
            <person name="Liu Y."/>
        </authorList>
    </citation>
    <scope>NUCLEOTIDE SEQUENCE [LARGE SCALE GENOMIC DNA]</scope>
    <source>
        <strain evidence="1">HL-2020</strain>
        <tissue evidence="1">Leaf</tissue>
    </source>
</reference>
<keyword evidence="2" id="KW-1185">Reference proteome</keyword>
<comment type="caution">
    <text evidence="1">The sequence shown here is derived from an EMBL/GenBank/DDBJ whole genome shotgun (WGS) entry which is preliminary data.</text>
</comment>